<accession>A0ABR3GHU2</accession>
<sequence length="78" mass="8028">MLTSAATAATASSTKSIVTAVAITIATILLSRVGSLILAHLQDIQSNEQLRDKVVDGMSGGLEDQDTRGVKTVTTVGE</sequence>
<name>A0ABR3GHU2_9PEZI</name>
<comment type="caution">
    <text evidence="3">The sequence shown here is derived from an EMBL/GenBank/DDBJ whole genome shotgun (WGS) entry which is preliminary data.</text>
</comment>
<keyword evidence="2" id="KW-0812">Transmembrane</keyword>
<keyword evidence="2" id="KW-0472">Membrane</keyword>
<dbReference type="Proteomes" id="UP001447188">
    <property type="component" value="Unassembled WGS sequence"/>
</dbReference>
<feature type="transmembrane region" description="Helical" evidence="2">
    <location>
        <begin position="20"/>
        <end position="41"/>
    </location>
</feature>
<reference evidence="3 4" key="1">
    <citation type="submission" date="2024-02" db="EMBL/GenBank/DDBJ databases">
        <title>Discinaceae phylogenomics.</title>
        <authorList>
            <person name="Dirks A.C."/>
            <person name="James T.Y."/>
        </authorList>
    </citation>
    <scope>NUCLEOTIDE SEQUENCE [LARGE SCALE GENOMIC DNA]</scope>
    <source>
        <strain evidence="3 4">ACD0624</strain>
    </source>
</reference>
<keyword evidence="4" id="KW-1185">Reference proteome</keyword>
<evidence type="ECO:0000313" key="3">
    <source>
        <dbReference type="EMBL" id="KAL0635418.1"/>
    </source>
</evidence>
<protein>
    <submittedName>
        <fullName evidence="3">Uncharacterized protein</fullName>
    </submittedName>
</protein>
<proteinExistence type="predicted"/>
<evidence type="ECO:0000256" key="1">
    <source>
        <dbReference type="SAM" id="MobiDB-lite"/>
    </source>
</evidence>
<feature type="region of interest" description="Disordered" evidence="1">
    <location>
        <begin position="57"/>
        <end position="78"/>
    </location>
</feature>
<evidence type="ECO:0000313" key="4">
    <source>
        <dbReference type="Proteomes" id="UP001447188"/>
    </source>
</evidence>
<organism evidence="3 4">
    <name type="scientific">Discina gigas</name>
    <dbReference type="NCBI Taxonomy" id="1032678"/>
    <lineage>
        <taxon>Eukaryota</taxon>
        <taxon>Fungi</taxon>
        <taxon>Dikarya</taxon>
        <taxon>Ascomycota</taxon>
        <taxon>Pezizomycotina</taxon>
        <taxon>Pezizomycetes</taxon>
        <taxon>Pezizales</taxon>
        <taxon>Discinaceae</taxon>
        <taxon>Discina</taxon>
    </lineage>
</organism>
<gene>
    <name evidence="3" type="ORF">Q9L58_005626</name>
</gene>
<evidence type="ECO:0000256" key="2">
    <source>
        <dbReference type="SAM" id="Phobius"/>
    </source>
</evidence>
<keyword evidence="2" id="KW-1133">Transmembrane helix</keyword>
<dbReference type="EMBL" id="JBBBZM010000070">
    <property type="protein sequence ID" value="KAL0635418.1"/>
    <property type="molecule type" value="Genomic_DNA"/>
</dbReference>